<dbReference type="EMBL" id="MU151154">
    <property type="protein sequence ID" value="KAF9448660.1"/>
    <property type="molecule type" value="Genomic_DNA"/>
</dbReference>
<feature type="compositionally biased region" description="Polar residues" evidence="1">
    <location>
        <begin position="110"/>
        <end position="127"/>
    </location>
</feature>
<feature type="compositionally biased region" description="Polar residues" evidence="1">
    <location>
        <begin position="92"/>
        <end position="103"/>
    </location>
</feature>
<feature type="region of interest" description="Disordered" evidence="1">
    <location>
        <begin position="61"/>
        <end position="80"/>
    </location>
</feature>
<feature type="region of interest" description="Disordered" evidence="1">
    <location>
        <begin position="91"/>
        <end position="269"/>
    </location>
</feature>
<feature type="compositionally biased region" description="Low complexity" evidence="1">
    <location>
        <begin position="212"/>
        <end position="236"/>
    </location>
</feature>
<feature type="compositionally biased region" description="Polar residues" evidence="1">
    <location>
        <begin position="183"/>
        <end position="195"/>
    </location>
</feature>
<comment type="caution">
    <text evidence="3">The sequence shown here is derived from an EMBL/GenBank/DDBJ whole genome shotgun (WGS) entry which is preliminary data.</text>
</comment>
<accession>A0A9P6C4E1</accession>
<feature type="region of interest" description="Disordered" evidence="1">
    <location>
        <begin position="283"/>
        <end position="353"/>
    </location>
</feature>
<protein>
    <submittedName>
        <fullName evidence="3">Uncharacterized protein</fullName>
    </submittedName>
</protein>
<evidence type="ECO:0000313" key="3">
    <source>
        <dbReference type="EMBL" id="KAF9448660.1"/>
    </source>
</evidence>
<keyword evidence="2" id="KW-0732">Signal</keyword>
<evidence type="ECO:0000256" key="2">
    <source>
        <dbReference type="SAM" id="SignalP"/>
    </source>
</evidence>
<dbReference type="Proteomes" id="UP000807342">
    <property type="component" value="Unassembled WGS sequence"/>
</dbReference>
<feature type="chain" id="PRO_5040401786" evidence="2">
    <location>
        <begin position="23"/>
        <end position="404"/>
    </location>
</feature>
<sequence>MQRIASAVTLAVAALNAASSMALPMGSEEMDILERDFDDFADLEARDTGAWGEDLMARAGKPMVKPTHPAPAKTSAEPELNSTAPIIASGISAGQNSSSTGSASLPGVTGASSAHANGTVSGAPSKTVTKERTMTAKPTPCGAKGKGGKGKGKGGRGKKQPGRGVQPGGAKRPPMGPGPAIPNHSSSPPQKSGANGKNKRAATPIPRPPPKALSAAHSSGVGAGASSSLPHASASSEGENPEITPAPVASEAPGAHQATMTTVTRTGKDGVVTVNKVTFVKPTSCAEPQKPGSGAGGRKKKGGNGKKPNGGKKQGRGFPKLKGATVTKGTKAAPQGRGFPQLKGATVTKGTKAAPGKRELGWLDYMRRQSTSWVSGNREGDARREVGGEGDLFERSGFELDELD</sequence>
<feature type="compositionally biased region" description="Basic residues" evidence="1">
    <location>
        <begin position="146"/>
        <end position="161"/>
    </location>
</feature>
<gene>
    <name evidence="3" type="ORF">P691DRAFT_780671</name>
</gene>
<evidence type="ECO:0000256" key="1">
    <source>
        <dbReference type="SAM" id="MobiDB-lite"/>
    </source>
</evidence>
<evidence type="ECO:0000313" key="4">
    <source>
        <dbReference type="Proteomes" id="UP000807342"/>
    </source>
</evidence>
<keyword evidence="4" id="KW-1185">Reference proteome</keyword>
<dbReference type="AlphaFoldDB" id="A0A9P6C4E1"/>
<feature type="signal peptide" evidence="2">
    <location>
        <begin position="1"/>
        <end position="22"/>
    </location>
</feature>
<reference evidence="3" key="1">
    <citation type="submission" date="2020-11" db="EMBL/GenBank/DDBJ databases">
        <authorList>
            <consortium name="DOE Joint Genome Institute"/>
            <person name="Ahrendt S."/>
            <person name="Riley R."/>
            <person name="Andreopoulos W."/>
            <person name="Labutti K."/>
            <person name="Pangilinan J."/>
            <person name="Ruiz-Duenas F.J."/>
            <person name="Barrasa J.M."/>
            <person name="Sanchez-Garcia M."/>
            <person name="Camarero S."/>
            <person name="Miyauchi S."/>
            <person name="Serrano A."/>
            <person name="Linde D."/>
            <person name="Babiker R."/>
            <person name="Drula E."/>
            <person name="Ayuso-Fernandez I."/>
            <person name="Pacheco R."/>
            <person name="Padilla G."/>
            <person name="Ferreira P."/>
            <person name="Barriuso J."/>
            <person name="Kellner H."/>
            <person name="Castanera R."/>
            <person name="Alfaro M."/>
            <person name="Ramirez L."/>
            <person name="Pisabarro A.G."/>
            <person name="Kuo A."/>
            <person name="Tritt A."/>
            <person name="Lipzen A."/>
            <person name="He G."/>
            <person name="Yan M."/>
            <person name="Ng V."/>
            <person name="Cullen D."/>
            <person name="Martin F."/>
            <person name="Rosso M.-N."/>
            <person name="Henrissat B."/>
            <person name="Hibbett D."/>
            <person name="Martinez A.T."/>
            <person name="Grigoriev I.V."/>
        </authorList>
    </citation>
    <scope>NUCLEOTIDE SEQUENCE</scope>
    <source>
        <strain evidence="3">MF-IS2</strain>
    </source>
</reference>
<organism evidence="3 4">
    <name type="scientific">Macrolepiota fuliginosa MF-IS2</name>
    <dbReference type="NCBI Taxonomy" id="1400762"/>
    <lineage>
        <taxon>Eukaryota</taxon>
        <taxon>Fungi</taxon>
        <taxon>Dikarya</taxon>
        <taxon>Basidiomycota</taxon>
        <taxon>Agaricomycotina</taxon>
        <taxon>Agaricomycetes</taxon>
        <taxon>Agaricomycetidae</taxon>
        <taxon>Agaricales</taxon>
        <taxon>Agaricineae</taxon>
        <taxon>Agaricaceae</taxon>
        <taxon>Macrolepiota</taxon>
    </lineage>
</organism>
<proteinExistence type="predicted"/>
<feature type="compositionally biased region" description="Basic residues" evidence="1">
    <location>
        <begin position="297"/>
        <end position="315"/>
    </location>
</feature>
<name>A0A9P6C4E1_9AGAR</name>